<name>A0A6J7XBH2_9CAUD</name>
<organism evidence="2">
    <name type="scientific">uncultured Caudovirales phage</name>
    <dbReference type="NCBI Taxonomy" id="2100421"/>
    <lineage>
        <taxon>Viruses</taxon>
        <taxon>Duplodnaviria</taxon>
        <taxon>Heunggongvirae</taxon>
        <taxon>Uroviricota</taxon>
        <taxon>Caudoviricetes</taxon>
        <taxon>Peduoviridae</taxon>
        <taxon>Maltschvirus</taxon>
        <taxon>Maltschvirus maltsch</taxon>
    </lineage>
</organism>
<reference evidence="2" key="1">
    <citation type="submission" date="2020-05" db="EMBL/GenBank/DDBJ databases">
        <authorList>
            <person name="Chiriac C."/>
            <person name="Salcher M."/>
            <person name="Ghai R."/>
            <person name="Kavagutti S V."/>
        </authorList>
    </citation>
    <scope>NUCLEOTIDE SEQUENCE</scope>
</reference>
<dbReference type="Pfam" id="PF09643">
    <property type="entry name" value="YopX"/>
    <property type="match status" value="1"/>
</dbReference>
<dbReference type="InterPro" id="IPR019096">
    <property type="entry name" value="YopX_protein"/>
</dbReference>
<accession>A0A6J7XBH2</accession>
<dbReference type="InterPro" id="IPR023385">
    <property type="entry name" value="YopX-like_C"/>
</dbReference>
<dbReference type="SUPFAM" id="SSF159006">
    <property type="entry name" value="YopX-like"/>
    <property type="match status" value="1"/>
</dbReference>
<dbReference type="NCBIfam" id="TIGR01671">
    <property type="entry name" value="phage_TIGR01671"/>
    <property type="match status" value="1"/>
</dbReference>
<evidence type="ECO:0000313" key="2">
    <source>
        <dbReference type="EMBL" id="CAB5226243.1"/>
    </source>
</evidence>
<dbReference type="Gene3D" id="2.30.30.290">
    <property type="entry name" value="YopX-like domains"/>
    <property type="match status" value="1"/>
</dbReference>
<evidence type="ECO:0000259" key="1">
    <source>
        <dbReference type="Pfam" id="PF09643"/>
    </source>
</evidence>
<protein>
    <recommendedName>
        <fullName evidence="1">YopX protein domain-containing protein</fullName>
    </recommendedName>
</protein>
<sequence length="134" mass="16071">MMKEMMFNMKRELKFRFWDVRNKKFIDEDPLYSKWAVTLDGEPYNGKYDHRYDEDEYIVQQYTGLKDKNGKEIYEGDILLCTFHNSTRNQKGIVEYFASSFIVNWMDQTDDSLDEVCADFEVIGNIFDNPELLK</sequence>
<proteinExistence type="predicted"/>
<gene>
    <name evidence="2" type="ORF">UFOVP760_22</name>
</gene>
<dbReference type="InterPro" id="IPR010024">
    <property type="entry name" value="CHP16711"/>
</dbReference>
<feature type="domain" description="YopX protein" evidence="1">
    <location>
        <begin position="14"/>
        <end position="134"/>
    </location>
</feature>
<dbReference type="EMBL" id="LR798360">
    <property type="protein sequence ID" value="CAB5226243.1"/>
    <property type="molecule type" value="Genomic_DNA"/>
</dbReference>